<dbReference type="EMBL" id="WJBH02000296">
    <property type="protein sequence ID" value="KAI9549486.1"/>
    <property type="molecule type" value="Genomic_DNA"/>
</dbReference>
<keyword evidence="2" id="KW-1185">Reference proteome</keyword>
<evidence type="ECO:0000313" key="1">
    <source>
        <dbReference type="EMBL" id="KAI9549486.1"/>
    </source>
</evidence>
<comment type="caution">
    <text evidence="1">The sequence shown here is derived from an EMBL/GenBank/DDBJ whole genome shotgun (WGS) entry which is preliminary data.</text>
</comment>
<evidence type="ECO:0000313" key="2">
    <source>
        <dbReference type="Proteomes" id="UP000820818"/>
    </source>
</evidence>
<sequence>MVNGEDYTNLPFTKFSSIIKSKAVARTSVGVSRGMDLLDPTGKYSSTMVSALDGVIFEKNKDASYLMQTENTNQVISFFTEVLPSIISDYPTQQKYYTNVTRVNFPNDTEISRVKWVQKTVSNPDCTGYFAINNVAVSAGAYSSTDMAYLTSGSLCKVTAPFGYYFSDTNRLVNGTSYGKKTEYWVTIKNVIGDGFNGGDGYFSDNTGAIILSSFVPTGAIVTQVIPVLNNSVSVNILNSALNYITVNRDFSLVYDATIKSVSSRWSVVDYPNSNGMIDFISGGSGNYTVLVRSLSYYFASVNDVRFADPSSTIIYDSKNGQTKKDEIIVSDGGINRSLSVLSKRMESSGYADDFTVEVSGCPPPLHLILIFSLR</sequence>
<accession>A0AAD5KDG2</accession>
<dbReference type="Proteomes" id="UP000820818">
    <property type="component" value="Unassembled WGS sequence"/>
</dbReference>
<gene>
    <name evidence="1" type="ORF">GHT06_001886</name>
</gene>
<proteinExistence type="predicted"/>
<reference evidence="1" key="1">
    <citation type="submission" date="2022-05" db="EMBL/GenBank/DDBJ databases">
        <title>A multi-omics perspective on studying reproductive biology in Daphnia sinensis.</title>
        <authorList>
            <person name="Jia J."/>
        </authorList>
    </citation>
    <scope>NUCLEOTIDE SEQUENCE</scope>
    <source>
        <strain evidence="1">WSL</strain>
    </source>
</reference>
<protein>
    <submittedName>
        <fullName evidence="1">Uncharacterized protein</fullName>
    </submittedName>
</protein>
<organism evidence="1 2">
    <name type="scientific">Daphnia sinensis</name>
    <dbReference type="NCBI Taxonomy" id="1820382"/>
    <lineage>
        <taxon>Eukaryota</taxon>
        <taxon>Metazoa</taxon>
        <taxon>Ecdysozoa</taxon>
        <taxon>Arthropoda</taxon>
        <taxon>Crustacea</taxon>
        <taxon>Branchiopoda</taxon>
        <taxon>Diplostraca</taxon>
        <taxon>Cladocera</taxon>
        <taxon>Anomopoda</taxon>
        <taxon>Daphniidae</taxon>
        <taxon>Daphnia</taxon>
        <taxon>Daphnia similis group</taxon>
    </lineage>
</organism>
<name>A0AAD5KDG2_9CRUS</name>
<dbReference type="AlphaFoldDB" id="A0AAD5KDG2"/>